<organism evidence="13 14">
    <name type="scientific">Cephalotus follicularis</name>
    <name type="common">Albany pitcher plant</name>
    <dbReference type="NCBI Taxonomy" id="3775"/>
    <lineage>
        <taxon>Eukaryota</taxon>
        <taxon>Viridiplantae</taxon>
        <taxon>Streptophyta</taxon>
        <taxon>Embryophyta</taxon>
        <taxon>Tracheophyta</taxon>
        <taxon>Spermatophyta</taxon>
        <taxon>Magnoliopsida</taxon>
        <taxon>eudicotyledons</taxon>
        <taxon>Gunneridae</taxon>
        <taxon>Pentapetalae</taxon>
        <taxon>rosids</taxon>
        <taxon>fabids</taxon>
        <taxon>Oxalidales</taxon>
        <taxon>Cephalotaceae</taxon>
        <taxon>Cephalotus</taxon>
    </lineage>
</organism>
<evidence type="ECO:0000256" key="10">
    <source>
        <dbReference type="RuleBase" id="RU004549"/>
    </source>
</evidence>
<dbReference type="AlphaFoldDB" id="A0A1Q3D0G3"/>
<keyword evidence="5 10" id="KW-0805">Transcription regulation</keyword>
<dbReference type="InterPro" id="IPR003311">
    <property type="entry name" value="AUX_IAA"/>
</dbReference>
<evidence type="ECO:0000256" key="11">
    <source>
        <dbReference type="SAM" id="MobiDB-lite"/>
    </source>
</evidence>
<evidence type="ECO:0000259" key="12">
    <source>
        <dbReference type="PROSITE" id="PS51745"/>
    </source>
</evidence>
<keyword evidence="4 10" id="KW-0678">Repressor</keyword>
<comment type="subunit">
    <text evidence="3 10">Homodimers and heterodimers.</text>
</comment>
<evidence type="ECO:0000313" key="14">
    <source>
        <dbReference type="Proteomes" id="UP000187406"/>
    </source>
</evidence>
<evidence type="ECO:0000256" key="3">
    <source>
        <dbReference type="ARBA" id="ARBA00011726"/>
    </source>
</evidence>
<sequence length="234" mass="26570">MLELQLGLTLASNSMQGFDLNCCAGYEPKEVVGLNPLINKAMHQLSPSFSSRSDNGNQVDNKKRSFDDAFENNRAVPRTLPLLLWNNQPHEDDDPKDFYSHPSFAINQNNGDSVVGWPPIKSSRKKHCHQNNRSVENECGYGVIRSSSNYMFVKVKMEGVAIARKIDLTLHHSFLTLKSTLINMFGTCQEDSNCYKLTYQDSEGDWLLAEDIPWRSFVRSVQRLKLLRSTALLI</sequence>
<gene>
    <name evidence="13" type="ORF">CFOL_v3_29414</name>
</gene>
<comment type="similarity">
    <text evidence="2 10">Belongs to the Aux/IAA family.</text>
</comment>
<dbReference type="InterPro" id="IPR053793">
    <property type="entry name" value="PB1-like"/>
</dbReference>
<comment type="subcellular location">
    <subcellularLocation>
        <location evidence="1 10">Nucleus</location>
    </subcellularLocation>
</comment>
<evidence type="ECO:0000256" key="1">
    <source>
        <dbReference type="ARBA" id="ARBA00004123"/>
    </source>
</evidence>
<keyword evidence="6 10" id="KW-0804">Transcription</keyword>
<feature type="domain" description="PB1" evidence="12">
    <location>
        <begin position="150"/>
        <end position="234"/>
    </location>
</feature>
<comment type="caution">
    <text evidence="13">The sequence shown here is derived from an EMBL/GenBank/DDBJ whole genome shotgun (WGS) entry which is preliminary data.</text>
</comment>
<dbReference type="InParanoid" id="A0A1Q3D0G3"/>
<dbReference type="PANTHER" id="PTHR31734:SF38">
    <property type="entry name" value="AUXIN-RESPONSIVE PROTEIN IAA29"/>
    <property type="match status" value="1"/>
</dbReference>
<dbReference type="Pfam" id="PF02309">
    <property type="entry name" value="AUX_IAA"/>
    <property type="match status" value="1"/>
</dbReference>
<dbReference type="GO" id="GO:0005634">
    <property type="term" value="C:nucleus"/>
    <property type="evidence" value="ECO:0007669"/>
    <property type="project" value="UniProtKB-SubCell"/>
</dbReference>
<feature type="region of interest" description="Disordered" evidence="11">
    <location>
        <begin position="46"/>
        <end position="70"/>
    </location>
</feature>
<comment type="function">
    <text evidence="9">Aux/IAA proteins are short-lived transcriptional factors that function as repressors of early auxin response genes at low auxin concentrations. Repression is thought to result from the interaction with auxin response factors (ARFs), proteins that bind to the auxin-responsive promoter element (AuxRE). Formation of heterodimers with ARF proteins may alter their ability to modulate early auxin response genes expression.</text>
</comment>
<evidence type="ECO:0000256" key="2">
    <source>
        <dbReference type="ARBA" id="ARBA00006728"/>
    </source>
</evidence>
<dbReference type="FunCoup" id="A0A1Q3D0G3">
    <property type="interactions" value="138"/>
</dbReference>
<feature type="compositionally biased region" description="Polar residues" evidence="11">
    <location>
        <begin position="46"/>
        <end position="59"/>
    </location>
</feature>
<dbReference type="STRING" id="3775.A0A1Q3D0G3"/>
<dbReference type="PANTHER" id="PTHR31734">
    <property type="entry name" value="AUXIN-RESPONSIVE PROTEIN IAA17"/>
    <property type="match status" value="1"/>
</dbReference>
<dbReference type="EMBL" id="BDDD01003762">
    <property type="protein sequence ID" value="GAV85980.1"/>
    <property type="molecule type" value="Genomic_DNA"/>
</dbReference>
<evidence type="ECO:0000256" key="8">
    <source>
        <dbReference type="ARBA" id="ARBA00023294"/>
    </source>
</evidence>
<accession>A0A1Q3D0G3</accession>
<dbReference type="InterPro" id="IPR033389">
    <property type="entry name" value="AUX/IAA_dom"/>
</dbReference>
<dbReference type="Proteomes" id="UP000187406">
    <property type="component" value="Unassembled WGS sequence"/>
</dbReference>
<dbReference type="OrthoDB" id="778717at2759"/>
<evidence type="ECO:0000256" key="6">
    <source>
        <dbReference type="ARBA" id="ARBA00023163"/>
    </source>
</evidence>
<dbReference type="SUPFAM" id="SSF54277">
    <property type="entry name" value="CAD &amp; PB1 domains"/>
    <property type="match status" value="1"/>
</dbReference>
<dbReference type="GO" id="GO:0009734">
    <property type="term" value="P:auxin-activated signaling pathway"/>
    <property type="evidence" value="ECO:0007669"/>
    <property type="project" value="UniProtKB-UniRule"/>
</dbReference>
<keyword evidence="14" id="KW-1185">Reference proteome</keyword>
<reference evidence="14" key="1">
    <citation type="submission" date="2016-04" db="EMBL/GenBank/DDBJ databases">
        <title>Cephalotus genome sequencing.</title>
        <authorList>
            <person name="Fukushima K."/>
            <person name="Hasebe M."/>
            <person name="Fang X."/>
        </authorList>
    </citation>
    <scope>NUCLEOTIDE SEQUENCE [LARGE SCALE GENOMIC DNA]</scope>
    <source>
        <strain evidence="14">cv. St1</strain>
    </source>
</reference>
<evidence type="ECO:0000256" key="9">
    <source>
        <dbReference type="ARBA" id="ARBA00025283"/>
    </source>
</evidence>
<dbReference type="PROSITE" id="PS51745">
    <property type="entry name" value="PB1"/>
    <property type="match status" value="1"/>
</dbReference>
<evidence type="ECO:0000256" key="5">
    <source>
        <dbReference type="ARBA" id="ARBA00023015"/>
    </source>
</evidence>
<name>A0A1Q3D0G3_CEPFO</name>
<keyword evidence="8 10" id="KW-0927">Auxin signaling pathway</keyword>
<dbReference type="GO" id="GO:0006355">
    <property type="term" value="P:regulation of DNA-templated transcription"/>
    <property type="evidence" value="ECO:0007669"/>
    <property type="project" value="InterPro"/>
</dbReference>
<evidence type="ECO:0000256" key="4">
    <source>
        <dbReference type="ARBA" id="ARBA00022491"/>
    </source>
</evidence>
<keyword evidence="7 10" id="KW-0539">Nucleus</keyword>
<evidence type="ECO:0000256" key="7">
    <source>
        <dbReference type="ARBA" id="ARBA00023242"/>
    </source>
</evidence>
<dbReference type="Gene3D" id="3.10.20.90">
    <property type="entry name" value="Phosphatidylinositol 3-kinase Catalytic Subunit, Chain A, domain 1"/>
    <property type="match status" value="1"/>
</dbReference>
<evidence type="ECO:0000313" key="13">
    <source>
        <dbReference type="EMBL" id="GAV85980.1"/>
    </source>
</evidence>
<proteinExistence type="inferred from homology"/>
<protein>
    <recommendedName>
        <fullName evidence="10">Auxin-responsive protein</fullName>
    </recommendedName>
</protein>